<dbReference type="OrthoDB" id="423533at2759"/>
<dbReference type="Pfam" id="PF01129">
    <property type="entry name" value="ART"/>
    <property type="match status" value="1"/>
</dbReference>
<evidence type="ECO:0000313" key="10">
    <source>
        <dbReference type="Proteomes" id="UP000663882"/>
    </source>
</evidence>
<keyword evidence="4" id="KW-0548">Nucleotidyltransferase</keyword>
<dbReference type="InterPro" id="IPR004170">
    <property type="entry name" value="WWE_dom"/>
</dbReference>
<feature type="region of interest" description="Disordered" evidence="7">
    <location>
        <begin position="412"/>
        <end position="434"/>
    </location>
</feature>
<dbReference type="Pfam" id="PF02825">
    <property type="entry name" value="WWE"/>
    <property type="match status" value="1"/>
</dbReference>
<reference evidence="9" key="1">
    <citation type="submission" date="2021-02" db="EMBL/GenBank/DDBJ databases">
        <authorList>
            <person name="Nowell W R."/>
        </authorList>
    </citation>
    <scope>NUCLEOTIDE SEQUENCE</scope>
</reference>
<dbReference type="InterPro" id="IPR000768">
    <property type="entry name" value="ART"/>
</dbReference>
<comment type="catalytic activity">
    <reaction evidence="5 6">
        <text>L-arginyl-[protein] + NAD(+) = N(omega)-(ADP-D-ribosyl)-L-arginyl-[protein] + nicotinamide + H(+)</text>
        <dbReference type="Rhea" id="RHEA:19149"/>
        <dbReference type="Rhea" id="RHEA-COMP:10532"/>
        <dbReference type="Rhea" id="RHEA-COMP:15087"/>
        <dbReference type="ChEBI" id="CHEBI:15378"/>
        <dbReference type="ChEBI" id="CHEBI:17154"/>
        <dbReference type="ChEBI" id="CHEBI:29965"/>
        <dbReference type="ChEBI" id="CHEBI:57540"/>
        <dbReference type="ChEBI" id="CHEBI:142554"/>
        <dbReference type="EC" id="2.4.2.31"/>
    </reaction>
</comment>
<keyword evidence="6" id="KW-0521">NADP</keyword>
<dbReference type="EMBL" id="CAJNOO010001331">
    <property type="protein sequence ID" value="CAF1136062.1"/>
    <property type="molecule type" value="Genomic_DNA"/>
</dbReference>
<evidence type="ECO:0000259" key="8">
    <source>
        <dbReference type="PROSITE" id="PS50918"/>
    </source>
</evidence>
<feature type="region of interest" description="Disordered" evidence="7">
    <location>
        <begin position="354"/>
        <end position="375"/>
    </location>
</feature>
<gene>
    <name evidence="9" type="ORF">RFH988_LOCUS21130</name>
</gene>
<dbReference type="Proteomes" id="UP000663882">
    <property type="component" value="Unassembled WGS sequence"/>
</dbReference>
<comment type="similarity">
    <text evidence="1 6">Belongs to the Arg-specific ADP-ribosyltransferase family.</text>
</comment>
<evidence type="ECO:0000256" key="3">
    <source>
        <dbReference type="ARBA" id="ARBA00022679"/>
    </source>
</evidence>
<evidence type="ECO:0000256" key="7">
    <source>
        <dbReference type="SAM" id="MobiDB-lite"/>
    </source>
</evidence>
<comment type="caution">
    <text evidence="9">The sequence shown here is derived from an EMBL/GenBank/DDBJ whole genome shotgun (WGS) entry which is preliminary data.</text>
</comment>
<evidence type="ECO:0000256" key="5">
    <source>
        <dbReference type="ARBA" id="ARBA00047597"/>
    </source>
</evidence>
<evidence type="ECO:0000256" key="4">
    <source>
        <dbReference type="ARBA" id="ARBA00022695"/>
    </source>
</evidence>
<feature type="domain" description="WWE" evidence="8">
    <location>
        <begin position="1"/>
        <end position="81"/>
    </location>
</feature>
<keyword evidence="3 6" id="KW-0808">Transferase</keyword>
<dbReference type="InterPro" id="IPR037197">
    <property type="entry name" value="WWE_dom_sf"/>
</dbReference>
<organism evidence="9 10">
    <name type="scientific">Rotaria sordida</name>
    <dbReference type="NCBI Taxonomy" id="392033"/>
    <lineage>
        <taxon>Eukaryota</taxon>
        <taxon>Metazoa</taxon>
        <taxon>Spiralia</taxon>
        <taxon>Gnathifera</taxon>
        <taxon>Rotifera</taxon>
        <taxon>Eurotatoria</taxon>
        <taxon>Bdelloidea</taxon>
        <taxon>Philodinida</taxon>
        <taxon>Philodinidae</taxon>
        <taxon>Rotaria</taxon>
    </lineage>
</organism>
<dbReference type="SUPFAM" id="SSF56399">
    <property type="entry name" value="ADP-ribosylation"/>
    <property type="match status" value="1"/>
</dbReference>
<keyword evidence="6" id="KW-0520">NAD</keyword>
<keyword evidence="2 6" id="KW-0328">Glycosyltransferase</keyword>
<evidence type="ECO:0000313" key="9">
    <source>
        <dbReference type="EMBL" id="CAF1136062.1"/>
    </source>
</evidence>
<name>A0A814RMU9_9BILA</name>
<accession>A0A814RMU9</accession>
<evidence type="ECO:0000256" key="2">
    <source>
        <dbReference type="ARBA" id="ARBA00022676"/>
    </source>
</evidence>
<dbReference type="Gene3D" id="3.90.176.10">
    <property type="entry name" value="Toxin ADP-ribosyltransferase, Chain A, domain 1"/>
    <property type="match status" value="1"/>
</dbReference>
<dbReference type="GO" id="GO:0016779">
    <property type="term" value="F:nucleotidyltransferase activity"/>
    <property type="evidence" value="ECO:0007669"/>
    <property type="project" value="UniProtKB-KW"/>
</dbReference>
<sequence>MASASSNSSTYVQWMWNANENPFSTSHSPEWQSYSDVENMIIEHAFRAGQTHAILDDYHIDFKHNLQISNTDINKQRHVKRTTRNGNNMPLRRERFMSNPIAPKRPYSGLYGFISPFIQAVVKDLNISRDRLPSKNKVIVSFIVERAAMGIIEEGKKLGKQREAELIAKTLIEKKETGMEEVWRCCAYLYSLESFLYKKLNETMRLIGSEEHEQIWRSKVRTLGPFCLLLWDNPFDRKVTKPGTIIYRGAQLPDALINSFKDDYSKDSKPKHSFQAFTSCTRNRNVAESFGNVLFIMEIRVAFTVDLRPVSRYPHEEEELLFPGVCFEIDRIDFDKDKNKYLIYLNLQQRHNKPDLHQLSNNSKRSTETRDSTPADNGADIFFRFIKPSLWNDTKFAADFIAKTNTNLNPSRFPPNFAGNFDTDRDGFDDDWDN</sequence>
<dbReference type="AlphaFoldDB" id="A0A814RMU9"/>
<protein>
    <recommendedName>
        <fullName evidence="6">NAD(P)(+)--arginine ADP-ribosyltransferase</fullName>
        <ecNumber evidence="6">2.4.2.31</ecNumber>
    </recommendedName>
    <alternativeName>
        <fullName evidence="6">Mono(ADP-ribosyl)transferase</fullName>
    </alternativeName>
</protein>
<dbReference type="Gene3D" id="3.30.720.50">
    <property type="match status" value="1"/>
</dbReference>
<dbReference type="GO" id="GO:0106274">
    <property type="term" value="F:NAD+-protein-arginine ADP-ribosyltransferase activity"/>
    <property type="evidence" value="ECO:0007669"/>
    <property type="project" value="UniProtKB-EC"/>
</dbReference>
<proteinExistence type="inferred from homology"/>
<dbReference type="EC" id="2.4.2.31" evidence="6"/>
<dbReference type="PROSITE" id="PS50918">
    <property type="entry name" value="WWE"/>
    <property type="match status" value="1"/>
</dbReference>
<dbReference type="SUPFAM" id="SSF117839">
    <property type="entry name" value="WWE domain"/>
    <property type="match status" value="1"/>
</dbReference>
<evidence type="ECO:0000256" key="6">
    <source>
        <dbReference type="RuleBase" id="RU361228"/>
    </source>
</evidence>
<evidence type="ECO:0000256" key="1">
    <source>
        <dbReference type="ARBA" id="ARBA00009558"/>
    </source>
</evidence>